<accession>A0A450YJK5</accession>
<proteinExistence type="predicted"/>
<evidence type="ECO:0000313" key="1">
    <source>
        <dbReference type="EMBL" id="VFK41708.1"/>
    </source>
</evidence>
<protein>
    <submittedName>
        <fullName evidence="1">Uncharacterized protein</fullName>
    </submittedName>
</protein>
<dbReference type="AlphaFoldDB" id="A0A450YJK5"/>
<name>A0A450YJK5_9GAMM</name>
<organism evidence="1">
    <name type="scientific">Candidatus Kentrum sp. TC</name>
    <dbReference type="NCBI Taxonomy" id="2126339"/>
    <lineage>
        <taxon>Bacteria</taxon>
        <taxon>Pseudomonadati</taxon>
        <taxon>Pseudomonadota</taxon>
        <taxon>Gammaproteobacteria</taxon>
        <taxon>Candidatus Kentrum</taxon>
    </lineage>
</organism>
<gene>
    <name evidence="1" type="ORF">BECKTC1821E_GA0114239_101340</name>
</gene>
<sequence>MSKKFLNREVSVCNHNDTSDFQKIRLFWFRLCRVGKVKTCILTLPNTLSVRGEASLEIIGISDITQQGGEKRDFYHSVRAEKPQPNSITLNNASLRAEREIFYFLSNSAHKIFPSGQHDILWHFTTSRLSRKNVQFKVSEKIKFRKNRCPRKEYPVWILARSAVHAHVGIHVSMTINNL</sequence>
<reference evidence="1" key="1">
    <citation type="submission" date="2019-02" db="EMBL/GenBank/DDBJ databases">
        <authorList>
            <person name="Gruber-Vodicka R. H."/>
            <person name="Seah K. B. B."/>
        </authorList>
    </citation>
    <scope>NUCLEOTIDE SEQUENCE</scope>
    <source>
        <strain evidence="1">BECK_BZ125</strain>
    </source>
</reference>
<dbReference type="EMBL" id="CAADFT010000013">
    <property type="protein sequence ID" value="VFK41708.1"/>
    <property type="molecule type" value="Genomic_DNA"/>
</dbReference>